<dbReference type="PRINTS" id="PR00070">
    <property type="entry name" value="DHFR"/>
</dbReference>
<dbReference type="InterPro" id="IPR001796">
    <property type="entry name" value="DHFR_dom"/>
</dbReference>
<evidence type="ECO:0000259" key="9">
    <source>
        <dbReference type="PROSITE" id="PS51330"/>
    </source>
</evidence>
<keyword evidence="13" id="KW-1185">Reference proteome</keyword>
<evidence type="ECO:0000256" key="3">
    <source>
        <dbReference type="ARBA" id="ARBA00012856"/>
    </source>
</evidence>
<keyword evidence="6 8" id="KW-0560">Oxidoreductase</keyword>
<dbReference type="EC" id="1.5.1.3" evidence="3 8"/>
<comment type="similarity">
    <text evidence="2 8">Belongs to the dihydrofolate reductase family.</text>
</comment>
<reference evidence="11 13" key="2">
    <citation type="submission" date="2018-06" db="EMBL/GenBank/DDBJ databases">
        <authorList>
            <consortium name="Pathogen Informatics"/>
            <person name="Doyle S."/>
        </authorList>
    </citation>
    <scope>NUCLEOTIDE SEQUENCE [LARGE SCALE GENOMIC DNA]</scope>
    <source>
        <strain evidence="11 13">NCTC12858</strain>
    </source>
</reference>
<dbReference type="GO" id="GO:0046655">
    <property type="term" value="P:folic acid metabolic process"/>
    <property type="evidence" value="ECO:0007669"/>
    <property type="project" value="TreeGrafter"/>
</dbReference>
<sequence length="165" mass="18356">MKLSLIVAISDDMAIGKDNDLIWHLPRDLKFFKAKTTGHTILMGRNTFLSLPNGALPNRRNLVLSSTLGSVEAGELVSSVEEAIEIAQKSGETELFVIGGGQLYAATIDIADKLYVTHVHTVESEADTYFPEIDPIHWQLVSEEEWPADSNNPYDCTHRVYERPS</sequence>
<dbReference type="GO" id="GO:0004146">
    <property type="term" value="F:dihydrofolate reductase activity"/>
    <property type="evidence" value="ECO:0007669"/>
    <property type="project" value="UniProtKB-EC"/>
</dbReference>
<dbReference type="GO" id="GO:0005829">
    <property type="term" value="C:cytosol"/>
    <property type="evidence" value="ECO:0007669"/>
    <property type="project" value="TreeGrafter"/>
</dbReference>
<dbReference type="UniPathway" id="UPA00077">
    <property type="reaction ID" value="UER00158"/>
</dbReference>
<feature type="domain" description="DHFR" evidence="9">
    <location>
        <begin position="2"/>
        <end position="163"/>
    </location>
</feature>
<proteinExistence type="inferred from homology"/>
<keyword evidence="5 8" id="KW-0521">NADP</keyword>
<dbReference type="GO" id="GO:0046452">
    <property type="term" value="P:dihydrofolate metabolic process"/>
    <property type="evidence" value="ECO:0007669"/>
    <property type="project" value="TreeGrafter"/>
</dbReference>
<dbReference type="PIRSF" id="PIRSF000194">
    <property type="entry name" value="DHFR"/>
    <property type="match status" value="1"/>
</dbReference>
<dbReference type="RefSeq" id="WP_023937729.1">
    <property type="nucleotide sequence ID" value="NZ_FUXH01000011.1"/>
</dbReference>
<evidence type="ECO:0000256" key="8">
    <source>
        <dbReference type="PIRNR" id="PIRNR000194"/>
    </source>
</evidence>
<dbReference type="PANTHER" id="PTHR48069:SF3">
    <property type="entry name" value="DIHYDROFOLATE REDUCTASE"/>
    <property type="match status" value="1"/>
</dbReference>
<accession>A0A0A2FZN7</accession>
<dbReference type="OrthoDB" id="9804315at2"/>
<gene>
    <name evidence="11" type="primary">dfrA</name>
    <name evidence="10" type="ORF">HQ38_01570</name>
    <name evidence="11" type="ORF">NCTC12858_01441</name>
</gene>
<reference evidence="10 12" key="1">
    <citation type="submission" date="2014-08" db="EMBL/GenBank/DDBJ databases">
        <title>Porphyromonas crevioricanis strain:COT-253_OH1447 Genome sequencing.</title>
        <authorList>
            <person name="Wallis C."/>
            <person name="Deusch O."/>
            <person name="O'Flynn C."/>
            <person name="Davis I."/>
            <person name="Jospin G."/>
            <person name="Darling A.E."/>
            <person name="Coil D.A."/>
            <person name="Alexiev A."/>
            <person name="Horsfall A."/>
            <person name="Kirkwood N."/>
            <person name="Harris S."/>
            <person name="Eisen J.A."/>
        </authorList>
    </citation>
    <scope>NUCLEOTIDE SEQUENCE [LARGE SCALE GENOMIC DNA]</scope>
    <source>
        <strain evidence="12">COT-253 OH1447</strain>
        <strain evidence="10">COT-253_OH1447</strain>
    </source>
</reference>
<keyword evidence="4 8" id="KW-0554">One-carbon metabolism</keyword>
<dbReference type="Proteomes" id="UP000030136">
    <property type="component" value="Unassembled WGS sequence"/>
</dbReference>
<dbReference type="SUPFAM" id="SSF53597">
    <property type="entry name" value="Dihydrofolate reductase-like"/>
    <property type="match status" value="1"/>
</dbReference>
<dbReference type="InterPro" id="IPR024072">
    <property type="entry name" value="DHFR-like_dom_sf"/>
</dbReference>
<comment type="pathway">
    <text evidence="1 8">Cofactor biosynthesis; tetrahydrofolate biosynthesis; 5,6,7,8-tetrahydrofolate from 7,8-dihydrofolate: step 1/1.</text>
</comment>
<dbReference type="GO" id="GO:0006730">
    <property type="term" value="P:one-carbon metabolic process"/>
    <property type="evidence" value="ECO:0007669"/>
    <property type="project" value="UniProtKB-KW"/>
</dbReference>
<comment type="catalytic activity">
    <reaction evidence="8">
        <text>(6S)-5,6,7,8-tetrahydrofolate + NADP(+) = 7,8-dihydrofolate + NADPH + H(+)</text>
        <dbReference type="Rhea" id="RHEA:15009"/>
        <dbReference type="ChEBI" id="CHEBI:15378"/>
        <dbReference type="ChEBI" id="CHEBI:57451"/>
        <dbReference type="ChEBI" id="CHEBI:57453"/>
        <dbReference type="ChEBI" id="CHEBI:57783"/>
        <dbReference type="ChEBI" id="CHEBI:58349"/>
        <dbReference type="EC" id="1.5.1.3"/>
    </reaction>
</comment>
<dbReference type="PANTHER" id="PTHR48069">
    <property type="entry name" value="DIHYDROFOLATE REDUCTASE"/>
    <property type="match status" value="1"/>
</dbReference>
<evidence type="ECO:0000313" key="11">
    <source>
        <dbReference type="EMBL" id="SQH73579.1"/>
    </source>
</evidence>
<name>A0A0A2FZN7_9PORP</name>
<dbReference type="eggNOG" id="COG0262">
    <property type="taxonomic scope" value="Bacteria"/>
</dbReference>
<dbReference type="EMBL" id="JQJC01000003">
    <property type="protein sequence ID" value="KGN96493.1"/>
    <property type="molecule type" value="Genomic_DNA"/>
</dbReference>
<protein>
    <recommendedName>
        <fullName evidence="3 8">Dihydrofolate reductase</fullName>
        <ecNumber evidence="3 8">1.5.1.3</ecNumber>
    </recommendedName>
</protein>
<dbReference type="Pfam" id="PF00186">
    <property type="entry name" value="DHFR_1"/>
    <property type="match status" value="1"/>
</dbReference>
<evidence type="ECO:0000256" key="1">
    <source>
        <dbReference type="ARBA" id="ARBA00004903"/>
    </source>
</evidence>
<organism evidence="11 13">
    <name type="scientific">Porphyromonas crevioricanis</name>
    <dbReference type="NCBI Taxonomy" id="393921"/>
    <lineage>
        <taxon>Bacteria</taxon>
        <taxon>Pseudomonadati</taxon>
        <taxon>Bacteroidota</taxon>
        <taxon>Bacteroidia</taxon>
        <taxon>Bacteroidales</taxon>
        <taxon>Porphyromonadaceae</taxon>
        <taxon>Porphyromonas</taxon>
    </lineage>
</organism>
<dbReference type="Proteomes" id="UP000249300">
    <property type="component" value="Chromosome 1"/>
</dbReference>
<evidence type="ECO:0000256" key="7">
    <source>
        <dbReference type="ARBA" id="ARBA00025067"/>
    </source>
</evidence>
<evidence type="ECO:0000313" key="10">
    <source>
        <dbReference type="EMBL" id="KGN96493.1"/>
    </source>
</evidence>
<evidence type="ECO:0000256" key="6">
    <source>
        <dbReference type="ARBA" id="ARBA00023002"/>
    </source>
</evidence>
<dbReference type="STRING" id="393921.HQ45_08930"/>
<evidence type="ECO:0000313" key="13">
    <source>
        <dbReference type="Proteomes" id="UP000249300"/>
    </source>
</evidence>
<dbReference type="CDD" id="cd00209">
    <property type="entry name" value="DHFR"/>
    <property type="match status" value="1"/>
</dbReference>
<dbReference type="InterPro" id="IPR012259">
    <property type="entry name" value="DHFR"/>
</dbReference>
<dbReference type="KEGG" id="pcre:NCTC12858_01441"/>
<dbReference type="GO" id="GO:0046654">
    <property type="term" value="P:tetrahydrofolate biosynthetic process"/>
    <property type="evidence" value="ECO:0007669"/>
    <property type="project" value="UniProtKB-UniPathway"/>
</dbReference>
<evidence type="ECO:0000256" key="5">
    <source>
        <dbReference type="ARBA" id="ARBA00022857"/>
    </source>
</evidence>
<dbReference type="PROSITE" id="PS51330">
    <property type="entry name" value="DHFR_2"/>
    <property type="match status" value="1"/>
</dbReference>
<dbReference type="Gene3D" id="3.40.430.10">
    <property type="entry name" value="Dihydrofolate Reductase, subunit A"/>
    <property type="match status" value="1"/>
</dbReference>
<evidence type="ECO:0000313" key="12">
    <source>
        <dbReference type="Proteomes" id="UP000030136"/>
    </source>
</evidence>
<dbReference type="GO" id="GO:0050661">
    <property type="term" value="F:NADP binding"/>
    <property type="evidence" value="ECO:0007669"/>
    <property type="project" value="InterPro"/>
</dbReference>
<comment type="function">
    <text evidence="7 8">Key enzyme in folate metabolism. Catalyzes an essential reaction for de novo glycine and purine synthesis, and for DNA precursor synthesis.</text>
</comment>
<dbReference type="AlphaFoldDB" id="A0A0A2FZN7"/>
<evidence type="ECO:0000256" key="2">
    <source>
        <dbReference type="ARBA" id="ARBA00009539"/>
    </source>
</evidence>
<evidence type="ECO:0000256" key="4">
    <source>
        <dbReference type="ARBA" id="ARBA00022563"/>
    </source>
</evidence>
<dbReference type="EMBL" id="LS483447">
    <property type="protein sequence ID" value="SQH73579.1"/>
    <property type="molecule type" value="Genomic_DNA"/>
</dbReference>